<dbReference type="Proteomes" id="UP000271472">
    <property type="component" value="Unassembled WGS sequence"/>
</dbReference>
<comment type="caution">
    <text evidence="1">The sequence shown here is derived from an EMBL/GenBank/DDBJ whole genome shotgun (WGS) entry which is preliminary data.</text>
</comment>
<reference evidence="2" key="1">
    <citation type="submission" date="2018-05" db="EMBL/GenBank/DDBJ databases">
        <title>Genome Sequencing of selected type strains of the family Eggerthellaceae.</title>
        <authorList>
            <person name="Danylec N."/>
            <person name="Stoll D.A."/>
            <person name="Doetsch A."/>
            <person name="Huch M."/>
        </authorList>
    </citation>
    <scope>NUCLEOTIDE SEQUENCE [LARGE SCALE GENOMIC DNA]</scope>
    <source>
        <strain evidence="2">DSM 22006</strain>
    </source>
</reference>
<dbReference type="EMBL" id="QIBZ01000005">
    <property type="protein sequence ID" value="RNM35883.1"/>
    <property type="molecule type" value="Genomic_DNA"/>
</dbReference>
<dbReference type="AlphaFoldDB" id="A0A3N0IFU6"/>
<evidence type="ECO:0000313" key="2">
    <source>
        <dbReference type="Proteomes" id="UP000271472"/>
    </source>
</evidence>
<evidence type="ECO:0000313" key="1">
    <source>
        <dbReference type="EMBL" id="RNM35883.1"/>
    </source>
</evidence>
<dbReference type="RefSeq" id="WP_123219300.1">
    <property type="nucleotide sequence ID" value="NZ_JACHYQ010000001.1"/>
</dbReference>
<accession>A0A3N0IFU6</accession>
<gene>
    <name evidence="1" type="ORF">DMP05_04225</name>
</gene>
<dbReference type="OrthoDB" id="3721800at2"/>
<proteinExistence type="predicted"/>
<dbReference type="GeneID" id="98662257"/>
<protein>
    <submittedName>
        <fullName evidence="1">Uncharacterized protein</fullName>
    </submittedName>
</protein>
<keyword evidence="2" id="KW-1185">Reference proteome</keyword>
<name>A0A3N0IFU6_9ACTN</name>
<organism evidence="1 2">
    <name type="scientific">Slackia isoflavoniconvertens</name>
    <dbReference type="NCBI Taxonomy" id="572010"/>
    <lineage>
        <taxon>Bacteria</taxon>
        <taxon>Bacillati</taxon>
        <taxon>Actinomycetota</taxon>
        <taxon>Coriobacteriia</taxon>
        <taxon>Eggerthellales</taxon>
        <taxon>Eggerthellaceae</taxon>
        <taxon>Slackia</taxon>
    </lineage>
</organism>
<sequence length="305" mass="33985">MPKRSLGVKSLRFRQKGIKPEDAESYAPSDLDGANLLDLFHDWASNEENIPLMDKSSIDCLKIYSVKKLDSESLLIDALTGKRGEEGELFDLAKPDPVFHITEEQAPTAHTRTLLYVPRRGEIALLFSEYCLRGASGARMHKLFSSYFSKENKHIKMDSESVLEGSEWLDHVSAVKNLEVKIHSVPPSAAASIKAVGSTISLICQPKKGQNIALNVLDDLRKRRVKPGDVLGFPDFNSEDADVLATVQGEDKRTKKINVFQEDSAPRFYRTLSENNEPELSDDEFVSECRKYAQELLAGLGQDGS</sequence>